<keyword evidence="2" id="KW-1185">Reference proteome</keyword>
<evidence type="ECO:0000313" key="1">
    <source>
        <dbReference type="EMBL" id="KAI8574467.1"/>
    </source>
</evidence>
<sequence length="389" mass="43809">MGREGFIVPMETQASLKKKTAVSWRWMLMDESGEGTVLDLDKYDIMGRVPIHARDLRILDPMLSYPSIILGRERAIVLNLEVKSISHIKAIITSEEVLLRDPLDDNVIPIVEELQRRLPPVNAICEGQVEDEENHGAKDDVESGEQVLSNIYVQISSRNLDRVRKLKSAMTRLTSRVQKNDSLQVRDELEQLLDDDDDMADLYLSRKSVKASSPNSGSSIPDWIPPSPTIGSNSKISRISRASLTTINGHNDVEELEMLLEAYFMQIEGTLNKLTTLREYIDDTEDYINIQLSSSSILLNYFSYELSSLLQLDNHRNQLIQLELFLSSGTVCLSIYSLVAAIFGMNIPYTWKEGHGYVFKWVVILAGLLCGSIFLSIVTYARHKGLVGS</sequence>
<dbReference type="EMBL" id="CM046388">
    <property type="protein sequence ID" value="KAI8574467.1"/>
    <property type="molecule type" value="Genomic_DNA"/>
</dbReference>
<comment type="caution">
    <text evidence="1">The sequence shown here is derived from an EMBL/GenBank/DDBJ whole genome shotgun (WGS) entry which is preliminary data.</text>
</comment>
<organism evidence="1 2">
    <name type="scientific">Rhododendron molle</name>
    <name type="common">Chinese azalea</name>
    <name type="synonym">Azalea mollis</name>
    <dbReference type="NCBI Taxonomy" id="49168"/>
    <lineage>
        <taxon>Eukaryota</taxon>
        <taxon>Viridiplantae</taxon>
        <taxon>Streptophyta</taxon>
        <taxon>Embryophyta</taxon>
        <taxon>Tracheophyta</taxon>
        <taxon>Spermatophyta</taxon>
        <taxon>Magnoliopsida</taxon>
        <taxon>eudicotyledons</taxon>
        <taxon>Gunneridae</taxon>
        <taxon>Pentapetalae</taxon>
        <taxon>asterids</taxon>
        <taxon>Ericales</taxon>
        <taxon>Ericaceae</taxon>
        <taxon>Ericoideae</taxon>
        <taxon>Rhodoreae</taxon>
        <taxon>Rhododendron</taxon>
    </lineage>
</organism>
<gene>
    <name evidence="1" type="ORF">RHMOL_Rhmol01G0356500</name>
</gene>
<name>A0ACC0QCB6_RHOML</name>
<evidence type="ECO:0000313" key="2">
    <source>
        <dbReference type="Proteomes" id="UP001062846"/>
    </source>
</evidence>
<protein>
    <submittedName>
        <fullName evidence="1">Uncharacterized protein</fullName>
    </submittedName>
</protein>
<reference evidence="1" key="1">
    <citation type="submission" date="2022-02" db="EMBL/GenBank/DDBJ databases">
        <title>Plant Genome Project.</title>
        <authorList>
            <person name="Zhang R.-G."/>
        </authorList>
    </citation>
    <scope>NUCLEOTIDE SEQUENCE</scope>
    <source>
        <strain evidence="1">AT1</strain>
    </source>
</reference>
<dbReference type="Proteomes" id="UP001062846">
    <property type="component" value="Chromosome 1"/>
</dbReference>
<accession>A0ACC0QCB6</accession>
<proteinExistence type="predicted"/>